<evidence type="ECO:0000313" key="2">
    <source>
        <dbReference type="EMBL" id="KAG0573050.1"/>
    </source>
</evidence>
<dbReference type="Proteomes" id="UP000822688">
    <property type="component" value="Chromosome V"/>
</dbReference>
<feature type="region of interest" description="Disordered" evidence="1">
    <location>
        <begin position="92"/>
        <end position="113"/>
    </location>
</feature>
<sequence>MTRGGSAAARRGRWLHVRKSPENADDLRPWLAEVDRARRRGMDIPPLRAIAPILQVDADFRWTIACALELLDIIAASGISYPLNTSVNTSVNSEVDSNSVVQSEDSVSTDSESVSAHRYHLCQPYSYARYSAMNQRHRRR</sequence>
<organism evidence="2 3">
    <name type="scientific">Ceratodon purpureus</name>
    <name type="common">Fire moss</name>
    <name type="synonym">Dicranum purpureum</name>
    <dbReference type="NCBI Taxonomy" id="3225"/>
    <lineage>
        <taxon>Eukaryota</taxon>
        <taxon>Viridiplantae</taxon>
        <taxon>Streptophyta</taxon>
        <taxon>Embryophyta</taxon>
        <taxon>Bryophyta</taxon>
        <taxon>Bryophytina</taxon>
        <taxon>Bryopsida</taxon>
        <taxon>Dicranidae</taxon>
        <taxon>Pseudoditrichales</taxon>
        <taxon>Ditrichaceae</taxon>
        <taxon>Ceratodon</taxon>
    </lineage>
</organism>
<reference evidence="2" key="1">
    <citation type="submission" date="2020-06" db="EMBL/GenBank/DDBJ databases">
        <title>WGS assembly of Ceratodon purpureus strain R40.</title>
        <authorList>
            <person name="Carey S.B."/>
            <person name="Jenkins J."/>
            <person name="Shu S."/>
            <person name="Lovell J.T."/>
            <person name="Sreedasyam A."/>
            <person name="Maumus F."/>
            <person name="Tiley G.P."/>
            <person name="Fernandez-Pozo N."/>
            <person name="Barry K."/>
            <person name="Chen C."/>
            <person name="Wang M."/>
            <person name="Lipzen A."/>
            <person name="Daum C."/>
            <person name="Saski C.A."/>
            <person name="Payton A.C."/>
            <person name="Mcbreen J.C."/>
            <person name="Conrad R.E."/>
            <person name="Kollar L.M."/>
            <person name="Olsson S."/>
            <person name="Huttunen S."/>
            <person name="Landis J.B."/>
            <person name="Wickett N.J."/>
            <person name="Johnson M.G."/>
            <person name="Rensing S.A."/>
            <person name="Grimwood J."/>
            <person name="Schmutz J."/>
            <person name="Mcdaniel S.F."/>
        </authorList>
    </citation>
    <scope>NUCLEOTIDE SEQUENCE</scope>
    <source>
        <strain evidence="2">R40</strain>
    </source>
</reference>
<evidence type="ECO:0000256" key="1">
    <source>
        <dbReference type="SAM" id="MobiDB-lite"/>
    </source>
</evidence>
<dbReference type="AlphaFoldDB" id="A0A8T0HQ14"/>
<gene>
    <name evidence="2" type="ORF">KC19_VG144300</name>
</gene>
<name>A0A8T0HQ14_CERPU</name>
<proteinExistence type="predicted"/>
<accession>A0A8T0HQ14</accession>
<keyword evidence="3" id="KW-1185">Reference proteome</keyword>
<comment type="caution">
    <text evidence="2">The sequence shown here is derived from an EMBL/GenBank/DDBJ whole genome shotgun (WGS) entry which is preliminary data.</text>
</comment>
<protein>
    <submittedName>
        <fullName evidence="2">Uncharacterized protein</fullName>
    </submittedName>
</protein>
<dbReference type="EMBL" id="CM026426">
    <property type="protein sequence ID" value="KAG0573050.1"/>
    <property type="molecule type" value="Genomic_DNA"/>
</dbReference>
<evidence type="ECO:0000313" key="3">
    <source>
        <dbReference type="Proteomes" id="UP000822688"/>
    </source>
</evidence>